<sequence>MLRGLLELLVPACCAGCGEPGTVLCLRCHRTMSEPQLVTRSPGPPMYALGAYEGAARRAVIAYKERGRRELAEYFGRLLAEALRVLPEADVVPAPSRRAAVRKRGFHHMELIASHTGAVVRPVLRLDRGAKDSVGLDPAGRAANLAGRLSCAAVRGARVILVDDVITTGATAAACCSALHQAGAEVTAVVALTAT</sequence>
<dbReference type="Proteomes" id="UP001519332">
    <property type="component" value="Unassembled WGS sequence"/>
</dbReference>
<dbReference type="InterPro" id="IPR029057">
    <property type="entry name" value="PRTase-like"/>
</dbReference>
<name>A0ABS4TEM3_9PSEU</name>
<dbReference type="RefSeq" id="WP_209638631.1">
    <property type="nucleotide sequence ID" value="NZ_JAGINW010000001.1"/>
</dbReference>
<dbReference type="Gene3D" id="3.40.50.2020">
    <property type="match status" value="1"/>
</dbReference>
<dbReference type="InterPro" id="IPR051910">
    <property type="entry name" value="ComF/GntX_DNA_util-trans"/>
</dbReference>
<evidence type="ECO:0000313" key="2">
    <source>
        <dbReference type="EMBL" id="MBP2322878.1"/>
    </source>
</evidence>
<reference evidence="2 3" key="1">
    <citation type="submission" date="2021-03" db="EMBL/GenBank/DDBJ databases">
        <title>Sequencing the genomes of 1000 actinobacteria strains.</title>
        <authorList>
            <person name="Klenk H.-P."/>
        </authorList>
    </citation>
    <scope>NUCLEOTIDE SEQUENCE [LARGE SCALE GENOMIC DNA]</scope>
    <source>
        <strain evidence="2 3">DSM 46670</strain>
    </source>
</reference>
<dbReference type="CDD" id="cd06223">
    <property type="entry name" value="PRTases_typeI"/>
    <property type="match status" value="1"/>
</dbReference>
<evidence type="ECO:0000313" key="3">
    <source>
        <dbReference type="Proteomes" id="UP001519332"/>
    </source>
</evidence>
<dbReference type="InterPro" id="IPR000836">
    <property type="entry name" value="PRTase_dom"/>
</dbReference>
<comment type="similarity">
    <text evidence="1">Belongs to the ComF/GntX family.</text>
</comment>
<organism evidence="2 3">
    <name type="scientific">Kibdelosporangium banguiense</name>
    <dbReference type="NCBI Taxonomy" id="1365924"/>
    <lineage>
        <taxon>Bacteria</taxon>
        <taxon>Bacillati</taxon>
        <taxon>Actinomycetota</taxon>
        <taxon>Actinomycetes</taxon>
        <taxon>Pseudonocardiales</taxon>
        <taxon>Pseudonocardiaceae</taxon>
        <taxon>Kibdelosporangium</taxon>
    </lineage>
</organism>
<dbReference type="SUPFAM" id="SSF53271">
    <property type="entry name" value="PRTase-like"/>
    <property type="match status" value="1"/>
</dbReference>
<keyword evidence="3" id="KW-1185">Reference proteome</keyword>
<dbReference type="PANTHER" id="PTHR47505:SF1">
    <property type="entry name" value="DNA UTILIZATION PROTEIN YHGH"/>
    <property type="match status" value="1"/>
</dbReference>
<accession>A0ABS4TEM3</accession>
<gene>
    <name evidence="2" type="ORF">JOF56_003263</name>
</gene>
<evidence type="ECO:0000256" key="1">
    <source>
        <dbReference type="ARBA" id="ARBA00008007"/>
    </source>
</evidence>
<dbReference type="PANTHER" id="PTHR47505">
    <property type="entry name" value="DNA UTILIZATION PROTEIN YHGH"/>
    <property type="match status" value="1"/>
</dbReference>
<proteinExistence type="inferred from homology"/>
<protein>
    <submittedName>
        <fullName evidence="2">Amidophosphoribosyltransferase</fullName>
    </submittedName>
</protein>
<dbReference type="EMBL" id="JAGINW010000001">
    <property type="protein sequence ID" value="MBP2322878.1"/>
    <property type="molecule type" value="Genomic_DNA"/>
</dbReference>
<comment type="caution">
    <text evidence="2">The sequence shown here is derived from an EMBL/GenBank/DDBJ whole genome shotgun (WGS) entry which is preliminary data.</text>
</comment>